<accession>A0A2H3BRP1</accession>
<dbReference type="AlphaFoldDB" id="A0A2H3BRP1"/>
<evidence type="ECO:0000313" key="1">
    <source>
        <dbReference type="EMBL" id="PBK73551.1"/>
    </source>
</evidence>
<reference evidence="2" key="1">
    <citation type="journal article" date="2017" name="Nat. Ecol. Evol.">
        <title>Genome expansion and lineage-specific genetic innovations in the forest pathogenic fungi Armillaria.</title>
        <authorList>
            <person name="Sipos G."/>
            <person name="Prasanna A.N."/>
            <person name="Walter M.C."/>
            <person name="O'Connor E."/>
            <person name="Balint B."/>
            <person name="Krizsan K."/>
            <person name="Kiss B."/>
            <person name="Hess J."/>
            <person name="Varga T."/>
            <person name="Slot J."/>
            <person name="Riley R."/>
            <person name="Boka B."/>
            <person name="Rigling D."/>
            <person name="Barry K."/>
            <person name="Lee J."/>
            <person name="Mihaltcheva S."/>
            <person name="LaButti K."/>
            <person name="Lipzen A."/>
            <person name="Waldron R."/>
            <person name="Moloney N.M."/>
            <person name="Sperisen C."/>
            <person name="Kredics L."/>
            <person name="Vagvoelgyi C."/>
            <person name="Patrignani A."/>
            <person name="Fitzpatrick D."/>
            <person name="Nagy I."/>
            <person name="Doyle S."/>
            <person name="Anderson J.B."/>
            <person name="Grigoriev I.V."/>
            <person name="Gueldener U."/>
            <person name="Muensterkoetter M."/>
            <person name="Nagy L.G."/>
        </authorList>
    </citation>
    <scope>NUCLEOTIDE SEQUENCE [LARGE SCALE GENOMIC DNA]</scope>
    <source>
        <strain evidence="2">28-4</strain>
    </source>
</reference>
<organism evidence="1 2">
    <name type="scientific">Armillaria solidipes</name>
    <dbReference type="NCBI Taxonomy" id="1076256"/>
    <lineage>
        <taxon>Eukaryota</taxon>
        <taxon>Fungi</taxon>
        <taxon>Dikarya</taxon>
        <taxon>Basidiomycota</taxon>
        <taxon>Agaricomycotina</taxon>
        <taxon>Agaricomycetes</taxon>
        <taxon>Agaricomycetidae</taxon>
        <taxon>Agaricales</taxon>
        <taxon>Marasmiineae</taxon>
        <taxon>Physalacriaceae</taxon>
        <taxon>Armillaria</taxon>
    </lineage>
</organism>
<keyword evidence="2" id="KW-1185">Reference proteome</keyword>
<dbReference type="Proteomes" id="UP000218334">
    <property type="component" value="Unassembled WGS sequence"/>
</dbReference>
<protein>
    <submittedName>
        <fullName evidence="1">Uncharacterized protein</fullName>
    </submittedName>
</protein>
<sequence length="237" mass="26183">MTAKNLPAGSSFANKSPGTSPDELIAQYTFCGAYSTACYHQTFSGSYFPVTLVFPNGACSNNGRGRWPGLGSVWEVVRGTNWVFLLTMHWIRDAHVVKTSQQAELLTPSRTREDAYVAPCDGCGEGPQPEAWTVDPQHAVTCHHRVRLGVCGVGYDEVVVQMEEYAHSNLLNANLQFLEMGRKVPILGNEILIGSKSNIYLFFSGIVYVQKVASQYGRQVQEGQRVNTPFILTRFLA</sequence>
<proteinExistence type="predicted"/>
<name>A0A2H3BRP1_9AGAR</name>
<evidence type="ECO:0000313" key="2">
    <source>
        <dbReference type="Proteomes" id="UP000218334"/>
    </source>
</evidence>
<dbReference type="EMBL" id="KZ293420">
    <property type="protein sequence ID" value="PBK73551.1"/>
    <property type="molecule type" value="Genomic_DNA"/>
</dbReference>
<gene>
    <name evidence="1" type="ORF">ARMSODRAFT_971978</name>
</gene>